<name>A0ABZ0RIE8_9BACT</name>
<dbReference type="Gene3D" id="3.40.30.10">
    <property type="entry name" value="Glutaredoxin"/>
    <property type="match status" value="1"/>
</dbReference>
<dbReference type="PIRSF" id="PIRSF000239">
    <property type="entry name" value="AHPC"/>
    <property type="match status" value="1"/>
</dbReference>
<evidence type="ECO:0000256" key="8">
    <source>
        <dbReference type="ARBA" id="ARBA00023284"/>
    </source>
</evidence>
<comment type="similarity">
    <text evidence="10">Belongs to the peroxiredoxin family. BCP/PrxQ subfamily.</text>
</comment>
<dbReference type="InterPro" id="IPR024706">
    <property type="entry name" value="Peroxiredoxin_AhpC-typ"/>
</dbReference>
<evidence type="ECO:0000259" key="13">
    <source>
        <dbReference type="PROSITE" id="PS51352"/>
    </source>
</evidence>
<keyword evidence="7" id="KW-1015">Disulfide bond</keyword>
<sequence>MGKPTPLEAGDKAPNFHFMEDEQTYTLEDLKQPCLLYFYPKDDTPGCTKEACAIRDAWSEFAAAGLKVVGVSQDDERSHNKFQEKYSLPFPLIADTELELAHAYGVYGEKKFMGRIYDGIHRMSFLINTNGMITKAYHKVKPEAHASEVLADLAAQS</sequence>
<dbReference type="RefSeq" id="WP_319831489.1">
    <property type="nucleotide sequence ID" value="NZ_CP138858.1"/>
</dbReference>
<dbReference type="PANTHER" id="PTHR42801">
    <property type="entry name" value="THIOREDOXIN-DEPENDENT PEROXIDE REDUCTASE"/>
    <property type="match status" value="1"/>
</dbReference>
<evidence type="ECO:0000256" key="11">
    <source>
        <dbReference type="ARBA" id="ARBA00042639"/>
    </source>
</evidence>
<dbReference type="Proteomes" id="UP001324993">
    <property type="component" value="Chromosome"/>
</dbReference>
<comment type="function">
    <text evidence="1">Thiol-specific peroxidase that catalyzes the reduction of hydrogen peroxide and organic hydroperoxides to water and alcohols, respectively. Plays a role in cell protection against oxidative stress by detoxifying peroxides and as sensor of hydrogen peroxide-mediated signaling events.</text>
</comment>
<evidence type="ECO:0000256" key="2">
    <source>
        <dbReference type="ARBA" id="ARBA00011245"/>
    </source>
</evidence>
<dbReference type="Pfam" id="PF00578">
    <property type="entry name" value="AhpC-TSA"/>
    <property type="match status" value="1"/>
</dbReference>
<keyword evidence="4 14" id="KW-0575">Peroxidase</keyword>
<evidence type="ECO:0000256" key="10">
    <source>
        <dbReference type="ARBA" id="ARBA00038489"/>
    </source>
</evidence>
<evidence type="ECO:0000256" key="1">
    <source>
        <dbReference type="ARBA" id="ARBA00003330"/>
    </source>
</evidence>
<dbReference type="InterPro" id="IPR013766">
    <property type="entry name" value="Thioredoxin_domain"/>
</dbReference>
<dbReference type="CDD" id="cd03017">
    <property type="entry name" value="PRX_BCP"/>
    <property type="match status" value="1"/>
</dbReference>
<comment type="catalytic activity">
    <reaction evidence="12">
        <text>a hydroperoxide + [thioredoxin]-dithiol = an alcohol + [thioredoxin]-disulfide + H2O</text>
        <dbReference type="Rhea" id="RHEA:62620"/>
        <dbReference type="Rhea" id="RHEA-COMP:10698"/>
        <dbReference type="Rhea" id="RHEA-COMP:10700"/>
        <dbReference type="ChEBI" id="CHEBI:15377"/>
        <dbReference type="ChEBI" id="CHEBI:29950"/>
        <dbReference type="ChEBI" id="CHEBI:30879"/>
        <dbReference type="ChEBI" id="CHEBI:35924"/>
        <dbReference type="ChEBI" id="CHEBI:50058"/>
        <dbReference type="EC" id="1.11.1.24"/>
    </reaction>
</comment>
<evidence type="ECO:0000256" key="3">
    <source>
        <dbReference type="ARBA" id="ARBA00013017"/>
    </source>
</evidence>
<comment type="subunit">
    <text evidence="2">Monomer.</text>
</comment>
<dbReference type="SUPFAM" id="SSF52833">
    <property type="entry name" value="Thioredoxin-like"/>
    <property type="match status" value="1"/>
</dbReference>
<keyword evidence="15" id="KW-1185">Reference proteome</keyword>
<accession>A0ABZ0RIE8</accession>
<evidence type="ECO:0000256" key="7">
    <source>
        <dbReference type="ARBA" id="ARBA00023157"/>
    </source>
</evidence>
<dbReference type="EMBL" id="CP138858">
    <property type="protein sequence ID" value="WPJ94565.1"/>
    <property type="molecule type" value="Genomic_DNA"/>
</dbReference>
<dbReference type="PROSITE" id="PS51352">
    <property type="entry name" value="THIOREDOXIN_2"/>
    <property type="match status" value="1"/>
</dbReference>
<keyword evidence="8" id="KW-0676">Redox-active center</keyword>
<protein>
    <recommendedName>
        <fullName evidence="3">thioredoxin-dependent peroxiredoxin</fullName>
        <ecNumber evidence="3">1.11.1.24</ecNumber>
    </recommendedName>
    <alternativeName>
        <fullName evidence="9">Thioredoxin peroxidase</fullName>
    </alternativeName>
    <alternativeName>
        <fullName evidence="11">Thioredoxin-dependent peroxiredoxin Bcp</fullName>
    </alternativeName>
</protein>
<organism evidence="14 15">
    <name type="scientific">Coraliomargarita algicola</name>
    <dbReference type="NCBI Taxonomy" id="3092156"/>
    <lineage>
        <taxon>Bacteria</taxon>
        <taxon>Pseudomonadati</taxon>
        <taxon>Verrucomicrobiota</taxon>
        <taxon>Opitutia</taxon>
        <taxon>Puniceicoccales</taxon>
        <taxon>Coraliomargaritaceae</taxon>
        <taxon>Coraliomargarita</taxon>
    </lineage>
</organism>
<dbReference type="InterPro" id="IPR036249">
    <property type="entry name" value="Thioredoxin-like_sf"/>
</dbReference>
<evidence type="ECO:0000256" key="5">
    <source>
        <dbReference type="ARBA" id="ARBA00022862"/>
    </source>
</evidence>
<dbReference type="EC" id="1.11.1.24" evidence="3"/>
<dbReference type="InterPro" id="IPR000866">
    <property type="entry name" value="AhpC/TSA"/>
</dbReference>
<reference evidence="14 15" key="1">
    <citation type="submission" date="2023-11" db="EMBL/GenBank/DDBJ databases">
        <title>Coraliomargarita sp. nov., isolated from marine algae.</title>
        <authorList>
            <person name="Lee J.K."/>
            <person name="Baek J.H."/>
            <person name="Kim J.M."/>
            <person name="Choi D.G."/>
            <person name="Jeon C.O."/>
        </authorList>
    </citation>
    <scope>NUCLEOTIDE SEQUENCE [LARGE SCALE GENOMIC DNA]</scope>
    <source>
        <strain evidence="14 15">J2-16</strain>
    </source>
</reference>
<keyword evidence="5" id="KW-0049">Antioxidant</keyword>
<feature type="domain" description="Thioredoxin" evidence="13">
    <location>
        <begin position="7"/>
        <end position="157"/>
    </location>
</feature>
<evidence type="ECO:0000313" key="15">
    <source>
        <dbReference type="Proteomes" id="UP001324993"/>
    </source>
</evidence>
<keyword evidence="6 14" id="KW-0560">Oxidoreductase</keyword>
<evidence type="ECO:0000256" key="9">
    <source>
        <dbReference type="ARBA" id="ARBA00032824"/>
    </source>
</evidence>
<dbReference type="InterPro" id="IPR050924">
    <property type="entry name" value="Peroxiredoxin_BCP/PrxQ"/>
</dbReference>
<gene>
    <name evidence="14" type="primary">bcp</name>
    <name evidence="14" type="ORF">SH580_14110</name>
</gene>
<dbReference type="GO" id="GO:0140824">
    <property type="term" value="F:thioredoxin-dependent peroxiredoxin activity"/>
    <property type="evidence" value="ECO:0007669"/>
    <property type="project" value="UniProtKB-EC"/>
</dbReference>
<dbReference type="PANTHER" id="PTHR42801:SF4">
    <property type="entry name" value="AHPC_TSA FAMILY PROTEIN"/>
    <property type="match status" value="1"/>
</dbReference>
<proteinExistence type="inferred from homology"/>
<dbReference type="NCBIfam" id="NF006960">
    <property type="entry name" value="PRK09437.1"/>
    <property type="match status" value="1"/>
</dbReference>
<evidence type="ECO:0000256" key="4">
    <source>
        <dbReference type="ARBA" id="ARBA00022559"/>
    </source>
</evidence>
<evidence type="ECO:0000256" key="6">
    <source>
        <dbReference type="ARBA" id="ARBA00023002"/>
    </source>
</evidence>
<evidence type="ECO:0000256" key="12">
    <source>
        <dbReference type="ARBA" id="ARBA00049091"/>
    </source>
</evidence>
<evidence type="ECO:0000313" key="14">
    <source>
        <dbReference type="EMBL" id="WPJ94565.1"/>
    </source>
</evidence>